<dbReference type="WBParaSite" id="PTRK_0000333500.1">
    <property type="protein sequence ID" value="PTRK_0000333500.1"/>
    <property type="gene ID" value="PTRK_0000333500"/>
</dbReference>
<dbReference type="AlphaFoldDB" id="A0A0N4Z821"/>
<proteinExistence type="predicted"/>
<evidence type="ECO:0000313" key="1">
    <source>
        <dbReference type="Proteomes" id="UP000038045"/>
    </source>
</evidence>
<keyword evidence="1" id="KW-1185">Reference proteome</keyword>
<sequence length="120" mass="13435">MVSATSQPQVPNPTNIPHPVINCRSWENVCKVEHFLDATNGNAFIQSGCAMAPIGLVTLSPKCNYNDVYGNWECYCATDVIFSFKFLQCHSFDDKNDDQFRFTLKNTENCASFNSLLNAV</sequence>
<protein>
    <submittedName>
        <fullName evidence="2">Thyroglobulin type-1 domain-containing protein</fullName>
    </submittedName>
</protein>
<name>A0A0N4Z821_PARTI</name>
<reference evidence="2" key="1">
    <citation type="submission" date="2017-02" db="UniProtKB">
        <authorList>
            <consortium name="WormBaseParasite"/>
        </authorList>
    </citation>
    <scope>IDENTIFICATION</scope>
</reference>
<dbReference type="Proteomes" id="UP000038045">
    <property type="component" value="Unplaced"/>
</dbReference>
<accession>A0A0N4Z821</accession>
<evidence type="ECO:0000313" key="2">
    <source>
        <dbReference type="WBParaSite" id="PTRK_0000333500.1"/>
    </source>
</evidence>
<organism evidence="1 2">
    <name type="scientific">Parastrongyloides trichosuri</name>
    <name type="common">Possum-specific nematode worm</name>
    <dbReference type="NCBI Taxonomy" id="131310"/>
    <lineage>
        <taxon>Eukaryota</taxon>
        <taxon>Metazoa</taxon>
        <taxon>Ecdysozoa</taxon>
        <taxon>Nematoda</taxon>
        <taxon>Chromadorea</taxon>
        <taxon>Rhabditida</taxon>
        <taxon>Tylenchina</taxon>
        <taxon>Panagrolaimomorpha</taxon>
        <taxon>Strongyloidoidea</taxon>
        <taxon>Strongyloididae</taxon>
        <taxon>Parastrongyloides</taxon>
    </lineage>
</organism>